<feature type="transmembrane region" description="Helical" evidence="1">
    <location>
        <begin position="125"/>
        <end position="146"/>
    </location>
</feature>
<keyword evidence="1" id="KW-0812">Transmembrane</keyword>
<name>A0A6N3DL26_9CLOT</name>
<protein>
    <submittedName>
        <fullName evidence="2">Uncharacterized protein</fullName>
    </submittedName>
</protein>
<sequence length="167" mass="19507">MPKVNCKADDYVYIKEDQHLIFFKDIYESNSWLLLLISFLELSFPGPTTFDVPISIEVKVDDNSMITINKNLEVSGSEDYRYFILKSHYEKWRKTYLISYCILVASIVSLSVLFLYGFIDSNLNYLMGVGFSVVALFSILSIVKLFNQFKKIKLYGIEDRKLYVKKE</sequence>
<evidence type="ECO:0000313" key="2">
    <source>
        <dbReference type="EMBL" id="VYU29896.1"/>
    </source>
</evidence>
<dbReference type="RefSeq" id="WP_156626448.1">
    <property type="nucleotide sequence ID" value="NZ_CACRTO010000019.1"/>
</dbReference>
<keyword evidence="1" id="KW-0472">Membrane</keyword>
<gene>
    <name evidence="2" type="ORF">CTLFYP3_01994</name>
</gene>
<evidence type="ECO:0000256" key="1">
    <source>
        <dbReference type="SAM" id="Phobius"/>
    </source>
</evidence>
<feature type="transmembrane region" description="Helical" evidence="1">
    <location>
        <begin position="96"/>
        <end position="119"/>
    </location>
</feature>
<accession>A0A6N3DL26</accession>
<keyword evidence="1" id="KW-1133">Transmembrane helix</keyword>
<dbReference type="AlphaFoldDB" id="A0A6N3DL26"/>
<proteinExistence type="predicted"/>
<reference evidence="2" key="1">
    <citation type="submission" date="2019-11" db="EMBL/GenBank/DDBJ databases">
        <authorList>
            <person name="Feng L."/>
        </authorList>
    </citation>
    <scope>NUCLEOTIDE SEQUENCE</scope>
    <source>
        <strain evidence="2">CTertiumLFYP3</strain>
    </source>
</reference>
<organism evidence="2">
    <name type="scientific">Clostridium tertium</name>
    <dbReference type="NCBI Taxonomy" id="1559"/>
    <lineage>
        <taxon>Bacteria</taxon>
        <taxon>Bacillati</taxon>
        <taxon>Bacillota</taxon>
        <taxon>Clostridia</taxon>
        <taxon>Eubacteriales</taxon>
        <taxon>Clostridiaceae</taxon>
        <taxon>Clostridium</taxon>
    </lineage>
</organism>
<dbReference type="EMBL" id="CACRTO010000019">
    <property type="protein sequence ID" value="VYU29896.1"/>
    <property type="molecule type" value="Genomic_DNA"/>
</dbReference>